<dbReference type="STRING" id="649760.HMPREF0971_02306"/>
<feature type="transmembrane region" description="Helical" evidence="1">
    <location>
        <begin position="29"/>
        <end position="46"/>
    </location>
</feature>
<keyword evidence="1" id="KW-0472">Membrane</keyword>
<proteinExistence type="predicted"/>
<protein>
    <submittedName>
        <fullName evidence="2">Uncharacterized protein</fullName>
    </submittedName>
</protein>
<sequence>MTSKSSFQGPRLIITVNLQSLNFKEFHNYWVLQINIFLFNFAQIIYRQAL</sequence>
<dbReference type="EMBL" id="ACUZ02000037">
    <property type="protein sequence ID" value="EFB31457.1"/>
    <property type="molecule type" value="Genomic_DNA"/>
</dbReference>
<name>D1QTH7_9BACT</name>
<dbReference type="Proteomes" id="UP000004079">
    <property type="component" value="Unassembled WGS sequence"/>
</dbReference>
<evidence type="ECO:0000313" key="2">
    <source>
        <dbReference type="EMBL" id="EFB31457.1"/>
    </source>
</evidence>
<organism evidence="2 3">
    <name type="scientific">Segatella oris F0302</name>
    <dbReference type="NCBI Taxonomy" id="649760"/>
    <lineage>
        <taxon>Bacteria</taxon>
        <taxon>Pseudomonadati</taxon>
        <taxon>Bacteroidota</taxon>
        <taxon>Bacteroidia</taxon>
        <taxon>Bacteroidales</taxon>
        <taxon>Prevotellaceae</taxon>
        <taxon>Segatella</taxon>
    </lineage>
</organism>
<dbReference type="AlphaFoldDB" id="D1QTH7"/>
<reference evidence="2 3" key="1">
    <citation type="submission" date="2009-11" db="EMBL/GenBank/DDBJ databases">
        <authorList>
            <person name="Weinstock G."/>
            <person name="Sodergren E."/>
            <person name="Clifton S."/>
            <person name="Fulton L."/>
            <person name="Fulton B."/>
            <person name="Courtney L."/>
            <person name="Fronick C."/>
            <person name="Harrison M."/>
            <person name="Strong C."/>
            <person name="Farmer C."/>
            <person name="Delahaunty K."/>
            <person name="Markovic C."/>
            <person name="Hall O."/>
            <person name="Minx P."/>
            <person name="Tomlinson C."/>
            <person name="Mitreva M."/>
            <person name="Nelson J."/>
            <person name="Hou S."/>
            <person name="Wollam A."/>
            <person name="Pepin K.H."/>
            <person name="Johnson M."/>
            <person name="Bhonagiri V."/>
            <person name="Nash W.E."/>
            <person name="Warren W."/>
            <person name="Chinwalla A."/>
            <person name="Mardis E.R."/>
            <person name="Wilson R.K."/>
        </authorList>
    </citation>
    <scope>NUCLEOTIDE SEQUENCE [LARGE SCALE GENOMIC DNA]</scope>
    <source>
        <strain evidence="2 3">F0302</strain>
    </source>
</reference>
<keyword evidence="1" id="KW-1133">Transmembrane helix</keyword>
<evidence type="ECO:0000313" key="3">
    <source>
        <dbReference type="Proteomes" id="UP000004079"/>
    </source>
</evidence>
<evidence type="ECO:0000256" key="1">
    <source>
        <dbReference type="SAM" id="Phobius"/>
    </source>
</evidence>
<dbReference type="HOGENOM" id="CLU_3121248_0_0_10"/>
<keyword evidence="1" id="KW-0812">Transmembrane</keyword>
<comment type="caution">
    <text evidence="2">The sequence shown here is derived from an EMBL/GenBank/DDBJ whole genome shotgun (WGS) entry which is preliminary data.</text>
</comment>
<gene>
    <name evidence="2" type="ORF">HMPREF0971_02306</name>
</gene>
<accession>D1QTH7</accession>